<dbReference type="GO" id="GO:0006002">
    <property type="term" value="P:fructose 6-phosphate metabolic process"/>
    <property type="evidence" value="ECO:0007669"/>
    <property type="project" value="TreeGrafter"/>
</dbReference>
<feature type="domain" description="SIS" evidence="4">
    <location>
        <begin position="38"/>
        <end position="185"/>
    </location>
</feature>
<dbReference type="Gene3D" id="3.40.50.10490">
    <property type="entry name" value="Glucose-6-phosphate isomerase like protein, domain 1"/>
    <property type="match status" value="2"/>
</dbReference>
<proteinExistence type="predicted"/>
<dbReference type="PANTHER" id="PTHR10937">
    <property type="entry name" value="GLUCOSAMINE--FRUCTOSE-6-PHOSPHATE AMINOTRANSFERASE, ISOMERIZING"/>
    <property type="match status" value="1"/>
</dbReference>
<dbReference type="GO" id="GO:0006487">
    <property type="term" value="P:protein N-linked glycosylation"/>
    <property type="evidence" value="ECO:0007669"/>
    <property type="project" value="TreeGrafter"/>
</dbReference>
<protein>
    <recommendedName>
        <fullName evidence="3">Glutamine--fructose-6-phosphate aminotransferase [isomerizing]</fullName>
        <ecNumber evidence="2">2.6.1.16</ecNumber>
    </recommendedName>
</protein>
<dbReference type="EMBL" id="JACONZ010000002">
    <property type="protein sequence ID" value="MBC5581392.1"/>
    <property type="molecule type" value="Genomic_DNA"/>
</dbReference>
<evidence type="ECO:0000256" key="3">
    <source>
        <dbReference type="ARBA" id="ARBA00016090"/>
    </source>
</evidence>
<dbReference type="SUPFAM" id="SSF53697">
    <property type="entry name" value="SIS domain"/>
    <property type="match status" value="1"/>
</dbReference>
<dbReference type="InterPro" id="IPR001347">
    <property type="entry name" value="SIS_dom"/>
</dbReference>
<organism evidence="5 6">
    <name type="scientific">Anaerofilum hominis</name>
    <dbReference type="NCBI Taxonomy" id="2763016"/>
    <lineage>
        <taxon>Bacteria</taxon>
        <taxon>Bacillati</taxon>
        <taxon>Bacillota</taxon>
        <taxon>Clostridia</taxon>
        <taxon>Eubacteriales</taxon>
        <taxon>Oscillospiraceae</taxon>
        <taxon>Anaerofilum</taxon>
    </lineage>
</organism>
<dbReference type="AlphaFoldDB" id="A0A923L150"/>
<comment type="catalytic activity">
    <reaction evidence="1">
        <text>D-fructose 6-phosphate + L-glutamine = D-glucosamine 6-phosphate + L-glutamate</text>
        <dbReference type="Rhea" id="RHEA:13237"/>
        <dbReference type="ChEBI" id="CHEBI:29985"/>
        <dbReference type="ChEBI" id="CHEBI:58359"/>
        <dbReference type="ChEBI" id="CHEBI:58725"/>
        <dbReference type="ChEBI" id="CHEBI:61527"/>
        <dbReference type="EC" id="2.6.1.16"/>
    </reaction>
</comment>
<dbReference type="GO" id="GO:0097367">
    <property type="term" value="F:carbohydrate derivative binding"/>
    <property type="evidence" value="ECO:0007669"/>
    <property type="project" value="InterPro"/>
</dbReference>
<dbReference type="RefSeq" id="WP_186887747.1">
    <property type="nucleotide sequence ID" value="NZ_JACONZ010000002.1"/>
</dbReference>
<sequence>MNKLDFDNPIRQQTFSLTDLVEAQLEGCFGPGLKDLMSMAEIFDARKIILTGCGDSYGAAIAMAPVIEKYCDCFGVQAMRTVEFTRFLSKADIGIGEPNSPLVIAISAGGGTARICEALEKANQVGAFSILLTNNGESRAAKVAKRVYVVGTPPFPNDHPGLRSYFGSLVGLIAFASRMGHVRGTLPPTGPAQFKKAITDYVKSYEGVMEQIDDQMFALAQRWKGFERFDFIGDDVEYGSAFFGAAKFLECNGCTVSVDDSEDWCHINYFIKQPQTIGTVFMADRHAASFGRVVESVNSAHRIGRPVLVVTNADADVFDEGVEVCRLPDTPEGYEWLMPLMDYAPASILAGYITTLKGEPFFRRALLPDGTPDPANPFANRECYTMSTSKVEIYE</sequence>
<evidence type="ECO:0000313" key="5">
    <source>
        <dbReference type="EMBL" id="MBC5581392.1"/>
    </source>
</evidence>
<comment type="caution">
    <text evidence="5">The sequence shown here is derived from an EMBL/GenBank/DDBJ whole genome shotgun (WGS) entry which is preliminary data.</text>
</comment>
<dbReference type="EC" id="2.6.1.16" evidence="2"/>
<reference evidence="5" key="1">
    <citation type="submission" date="2020-08" db="EMBL/GenBank/DDBJ databases">
        <title>Genome public.</title>
        <authorList>
            <person name="Liu C."/>
            <person name="Sun Q."/>
        </authorList>
    </citation>
    <scope>NUCLEOTIDE SEQUENCE</scope>
    <source>
        <strain evidence="5">BX8</strain>
    </source>
</reference>
<dbReference type="Proteomes" id="UP000659630">
    <property type="component" value="Unassembled WGS sequence"/>
</dbReference>
<evidence type="ECO:0000256" key="1">
    <source>
        <dbReference type="ARBA" id="ARBA00001031"/>
    </source>
</evidence>
<accession>A0A923L150</accession>
<dbReference type="GO" id="GO:0004360">
    <property type="term" value="F:glutamine-fructose-6-phosphate transaminase (isomerizing) activity"/>
    <property type="evidence" value="ECO:0007669"/>
    <property type="project" value="UniProtKB-EC"/>
</dbReference>
<evidence type="ECO:0000259" key="4">
    <source>
        <dbReference type="PROSITE" id="PS51464"/>
    </source>
</evidence>
<dbReference type="PANTHER" id="PTHR10937:SF0">
    <property type="entry name" value="GLUTAMINE--FRUCTOSE-6-PHOSPHATE TRANSAMINASE (ISOMERIZING)"/>
    <property type="match status" value="1"/>
</dbReference>
<keyword evidence="6" id="KW-1185">Reference proteome</keyword>
<evidence type="ECO:0000256" key="2">
    <source>
        <dbReference type="ARBA" id="ARBA00012916"/>
    </source>
</evidence>
<dbReference type="PROSITE" id="PS51464">
    <property type="entry name" value="SIS"/>
    <property type="match status" value="1"/>
</dbReference>
<evidence type="ECO:0000313" key="6">
    <source>
        <dbReference type="Proteomes" id="UP000659630"/>
    </source>
</evidence>
<dbReference type="InterPro" id="IPR046348">
    <property type="entry name" value="SIS_dom_sf"/>
</dbReference>
<name>A0A923L150_9FIRM</name>
<gene>
    <name evidence="5" type="ORF">H8S23_07700</name>
</gene>
<dbReference type="GO" id="GO:0006047">
    <property type="term" value="P:UDP-N-acetylglucosamine metabolic process"/>
    <property type="evidence" value="ECO:0007669"/>
    <property type="project" value="TreeGrafter"/>
</dbReference>